<dbReference type="CDD" id="cd00303">
    <property type="entry name" value="retropepsin_like"/>
    <property type="match status" value="1"/>
</dbReference>
<feature type="coiled-coil region" evidence="1">
    <location>
        <begin position="11"/>
        <end position="38"/>
    </location>
</feature>
<sequence>MVETRQQSSQENTWQLESERLQSEISKLDEKMETRLAEFKVQLMVDFKKLLDDSIGKVVGSMNTTQAAHGATEAGPSAGNQTGTAATNRGTEVPGIDLETPKEVEDNQLHSGNLAYKLMCPRFDGTDFRGWLCKVEQFFEAERTPENVKVRTVMLHLEGKALQWHHFATKNNTEMNQLSWDQYLTRMKERFAPGGFEDPFSELVGLRQTDSVERYYEDFIDLLNQVNLPDDYVLSLFKAHLRIEISQYVQLLHPTSLSEDFQLAKHLENMFFPGTRRPYSNFSRSTPSAISIPPRPALVGFKGYVSGVNSSAPSIASRNTTPKVLSPVHPKGPGNSSARAPGKALSSAEIEERRRKGLCFWCAAKYTPGHKCQKSQLYQILVEGIEEEGDQDEFLDCEDPGDVPPIEGPVSDSPVLSLQAMWGADQWETMKLSIRIGGLNCVALLDTCSTHNFISLALVKKLGLTVNKRTQLRVAVADGNSMETLGECLMVEWESQGYTFKTNFLVLTLRNCDVVLGVQWFSQLGPIKWDFSTLKMEFVQNEGRVELKGCNMRSFQWMGARACSKMLRGNNSPCNVSLMALNTRLEMKGSNGEGNQQIQHLLAKFRDVFEEPKFLPPGRDQDHRIPLVDENVVIKIKPYRYPSAQKDVIEKMVSEMLQAGIIRDSTSVFSSPIVMVRKKDDTWRMCIDYRRLNQITIKDKFPMPVIE</sequence>
<dbReference type="InterPro" id="IPR043502">
    <property type="entry name" value="DNA/RNA_pol_sf"/>
</dbReference>
<evidence type="ECO:0000259" key="3">
    <source>
        <dbReference type="Pfam" id="PF03732"/>
    </source>
</evidence>
<dbReference type="PANTHER" id="PTHR15503:SF43">
    <property type="entry name" value="REVERSE TRANSCRIPTASE RNASE H-LIKE DOMAIN-CONTAINING PROTEIN"/>
    <property type="match status" value="1"/>
</dbReference>
<dbReference type="InterPro" id="IPR021109">
    <property type="entry name" value="Peptidase_aspartic_dom_sf"/>
</dbReference>
<dbReference type="Pfam" id="PF08284">
    <property type="entry name" value="RVP_2"/>
    <property type="match status" value="1"/>
</dbReference>
<dbReference type="Proteomes" id="UP001165190">
    <property type="component" value="Unassembled WGS sequence"/>
</dbReference>
<name>A0A9W7IK91_HIBTR</name>
<feature type="compositionally biased region" description="Polar residues" evidence="2">
    <location>
        <begin position="78"/>
        <end position="90"/>
    </location>
</feature>
<dbReference type="EMBL" id="BSYR01000027">
    <property type="protein sequence ID" value="GMI95663.1"/>
    <property type="molecule type" value="Genomic_DNA"/>
</dbReference>
<dbReference type="SUPFAM" id="SSF50630">
    <property type="entry name" value="Acid proteases"/>
    <property type="match status" value="1"/>
</dbReference>
<dbReference type="OrthoDB" id="1738534at2759"/>
<evidence type="ECO:0000313" key="5">
    <source>
        <dbReference type="Proteomes" id="UP001165190"/>
    </source>
</evidence>
<proteinExistence type="predicted"/>
<dbReference type="InterPro" id="IPR005162">
    <property type="entry name" value="Retrotrans_gag_dom"/>
</dbReference>
<dbReference type="AlphaFoldDB" id="A0A9W7IK91"/>
<organism evidence="4 5">
    <name type="scientific">Hibiscus trionum</name>
    <name type="common">Flower of an hour</name>
    <dbReference type="NCBI Taxonomy" id="183268"/>
    <lineage>
        <taxon>Eukaryota</taxon>
        <taxon>Viridiplantae</taxon>
        <taxon>Streptophyta</taxon>
        <taxon>Embryophyta</taxon>
        <taxon>Tracheophyta</taxon>
        <taxon>Spermatophyta</taxon>
        <taxon>Magnoliopsida</taxon>
        <taxon>eudicotyledons</taxon>
        <taxon>Gunneridae</taxon>
        <taxon>Pentapetalae</taxon>
        <taxon>rosids</taxon>
        <taxon>malvids</taxon>
        <taxon>Malvales</taxon>
        <taxon>Malvaceae</taxon>
        <taxon>Malvoideae</taxon>
        <taxon>Hibiscus</taxon>
    </lineage>
</organism>
<evidence type="ECO:0000313" key="4">
    <source>
        <dbReference type="EMBL" id="GMI95663.1"/>
    </source>
</evidence>
<evidence type="ECO:0000256" key="1">
    <source>
        <dbReference type="SAM" id="Coils"/>
    </source>
</evidence>
<keyword evidence="5" id="KW-1185">Reference proteome</keyword>
<dbReference type="SUPFAM" id="SSF56672">
    <property type="entry name" value="DNA/RNA polymerases"/>
    <property type="match status" value="1"/>
</dbReference>
<feature type="domain" description="Retrotransposon gag" evidence="3">
    <location>
        <begin position="153"/>
        <end position="239"/>
    </location>
</feature>
<dbReference type="InterPro" id="IPR032567">
    <property type="entry name" value="RTL1-rel"/>
</dbReference>
<feature type="region of interest" description="Disordered" evidence="2">
    <location>
        <begin position="312"/>
        <end position="344"/>
    </location>
</feature>
<accession>A0A9W7IK91</accession>
<feature type="region of interest" description="Disordered" evidence="2">
    <location>
        <begin position="67"/>
        <end position="94"/>
    </location>
</feature>
<gene>
    <name evidence="4" type="ORF">HRI_003235600</name>
</gene>
<dbReference type="Gene3D" id="2.40.70.10">
    <property type="entry name" value="Acid Proteases"/>
    <property type="match status" value="1"/>
</dbReference>
<dbReference type="PANTHER" id="PTHR15503">
    <property type="entry name" value="LDOC1 RELATED"/>
    <property type="match status" value="1"/>
</dbReference>
<reference evidence="4" key="1">
    <citation type="submission" date="2023-05" db="EMBL/GenBank/DDBJ databases">
        <title>Genome and transcriptome analyses reveal genes involved in the formation of fine ridges on petal epidermal cells in Hibiscus trionum.</title>
        <authorList>
            <person name="Koshimizu S."/>
            <person name="Masuda S."/>
            <person name="Ishii T."/>
            <person name="Shirasu K."/>
            <person name="Hoshino A."/>
            <person name="Arita M."/>
        </authorList>
    </citation>
    <scope>NUCLEOTIDE SEQUENCE</scope>
    <source>
        <strain evidence="4">Hamamatsu line</strain>
    </source>
</reference>
<dbReference type="Gene3D" id="3.10.10.10">
    <property type="entry name" value="HIV Type 1 Reverse Transcriptase, subunit A, domain 1"/>
    <property type="match status" value="1"/>
</dbReference>
<protein>
    <recommendedName>
        <fullName evidence="3">Retrotransposon gag domain-containing protein</fullName>
    </recommendedName>
</protein>
<feature type="compositionally biased region" description="Polar residues" evidence="2">
    <location>
        <begin position="312"/>
        <end position="323"/>
    </location>
</feature>
<dbReference type="Pfam" id="PF03732">
    <property type="entry name" value="Retrotrans_gag"/>
    <property type="match status" value="1"/>
</dbReference>
<evidence type="ECO:0000256" key="2">
    <source>
        <dbReference type="SAM" id="MobiDB-lite"/>
    </source>
</evidence>
<comment type="caution">
    <text evidence="4">The sequence shown here is derived from an EMBL/GenBank/DDBJ whole genome shotgun (WGS) entry which is preliminary data.</text>
</comment>
<keyword evidence="1" id="KW-0175">Coiled coil</keyword>